<dbReference type="PANTHER" id="PTHR32125:SF4">
    <property type="entry name" value="2-C-METHYL-D-ERYTHRITOL 4-PHOSPHATE CYTIDYLYLTRANSFERASE, CHLOROPLASTIC"/>
    <property type="match status" value="1"/>
</dbReference>
<evidence type="ECO:0000256" key="3">
    <source>
        <dbReference type="ARBA" id="ARBA00022695"/>
    </source>
</evidence>
<dbReference type="EMBL" id="JAWXYG010000007">
    <property type="protein sequence ID" value="KAK4268468.1"/>
    <property type="molecule type" value="Genomic_DNA"/>
</dbReference>
<dbReference type="InterPro" id="IPR050088">
    <property type="entry name" value="IspD/TarI_cytidylyltransf_bact"/>
</dbReference>
<dbReference type="InterPro" id="IPR018294">
    <property type="entry name" value="ISPD_synthase_CS"/>
</dbReference>
<dbReference type="PROSITE" id="PS01295">
    <property type="entry name" value="ISPD"/>
    <property type="match status" value="1"/>
</dbReference>
<keyword evidence="2" id="KW-0808">Transferase</keyword>
<dbReference type="EMBL" id="JAWXYG010000001">
    <property type="protein sequence ID" value="KAK4284063.1"/>
    <property type="molecule type" value="Genomic_DNA"/>
</dbReference>
<organism evidence="5 6">
    <name type="scientific">Acacia crassicarpa</name>
    <name type="common">northern wattle</name>
    <dbReference type="NCBI Taxonomy" id="499986"/>
    <lineage>
        <taxon>Eukaryota</taxon>
        <taxon>Viridiplantae</taxon>
        <taxon>Streptophyta</taxon>
        <taxon>Embryophyta</taxon>
        <taxon>Tracheophyta</taxon>
        <taxon>Spermatophyta</taxon>
        <taxon>Magnoliopsida</taxon>
        <taxon>eudicotyledons</taxon>
        <taxon>Gunneridae</taxon>
        <taxon>Pentapetalae</taxon>
        <taxon>rosids</taxon>
        <taxon>fabids</taxon>
        <taxon>Fabales</taxon>
        <taxon>Fabaceae</taxon>
        <taxon>Caesalpinioideae</taxon>
        <taxon>mimosoid clade</taxon>
        <taxon>Acacieae</taxon>
        <taxon>Acacia</taxon>
    </lineage>
</organism>
<evidence type="ECO:0000256" key="1">
    <source>
        <dbReference type="ARBA" id="ARBA00009789"/>
    </source>
</evidence>
<comment type="caution">
    <text evidence="5">The sequence shown here is derived from an EMBL/GenBank/DDBJ whole genome shotgun (WGS) entry which is preliminary data.</text>
</comment>
<comment type="similarity">
    <text evidence="1">Belongs to the IspD/TarI cytidylyltransferase family. IspD subfamily.</text>
</comment>
<dbReference type="PANTHER" id="PTHR32125">
    <property type="entry name" value="2-C-METHYL-D-ERYTHRITOL 4-PHOSPHATE CYTIDYLYLTRANSFERASE, CHLOROPLASTIC"/>
    <property type="match status" value="1"/>
</dbReference>
<gene>
    <name evidence="5" type="ORF">QN277_000942</name>
    <name evidence="4" type="ORF">QN277_025123</name>
</gene>
<dbReference type="InterPro" id="IPR034683">
    <property type="entry name" value="IspD/TarI"/>
</dbReference>
<evidence type="ECO:0000313" key="4">
    <source>
        <dbReference type="EMBL" id="KAK4268468.1"/>
    </source>
</evidence>
<dbReference type="AlphaFoldDB" id="A0AAE1N633"/>
<dbReference type="GO" id="GO:0050518">
    <property type="term" value="F:2-C-methyl-D-erythritol 4-phosphate cytidylyltransferase activity"/>
    <property type="evidence" value="ECO:0007669"/>
    <property type="project" value="TreeGrafter"/>
</dbReference>
<name>A0AAE1N633_9FABA</name>
<evidence type="ECO:0000313" key="5">
    <source>
        <dbReference type="EMBL" id="KAK4284063.1"/>
    </source>
</evidence>
<protein>
    <submittedName>
        <fullName evidence="5">Uncharacterized protein</fullName>
    </submittedName>
</protein>
<accession>A0AAE1N633</accession>
<dbReference type="GO" id="GO:0008299">
    <property type="term" value="P:isoprenoid biosynthetic process"/>
    <property type="evidence" value="ECO:0007669"/>
    <property type="project" value="InterPro"/>
</dbReference>
<dbReference type="Gene3D" id="3.90.550.10">
    <property type="entry name" value="Spore Coat Polysaccharide Biosynthesis Protein SpsA, Chain A"/>
    <property type="match status" value="1"/>
</dbReference>
<keyword evidence="6" id="KW-1185">Reference proteome</keyword>
<keyword evidence="3" id="KW-0548">Nucleotidyltransferase</keyword>
<proteinExistence type="inferred from homology"/>
<dbReference type="Proteomes" id="UP001293593">
    <property type="component" value="Unassembled WGS sequence"/>
</dbReference>
<dbReference type="SUPFAM" id="SSF53448">
    <property type="entry name" value="Nucleotide-diphospho-sugar transferases"/>
    <property type="match status" value="1"/>
</dbReference>
<dbReference type="Pfam" id="PF01128">
    <property type="entry name" value="IspD"/>
    <property type="match status" value="1"/>
</dbReference>
<reference evidence="5" key="1">
    <citation type="submission" date="2023-10" db="EMBL/GenBank/DDBJ databases">
        <title>Chromosome-level genome of the transformable northern wattle, Acacia crassicarpa.</title>
        <authorList>
            <person name="Massaro I."/>
            <person name="Sinha N.R."/>
            <person name="Poethig S."/>
            <person name="Leichty A.R."/>
        </authorList>
    </citation>
    <scope>NUCLEOTIDE SEQUENCE</scope>
    <source>
        <strain evidence="5">Acra3RX</strain>
        <tissue evidence="5">Leaf</tissue>
    </source>
</reference>
<dbReference type="InterPro" id="IPR029044">
    <property type="entry name" value="Nucleotide-diphossugar_trans"/>
</dbReference>
<evidence type="ECO:0000256" key="2">
    <source>
        <dbReference type="ARBA" id="ARBA00022679"/>
    </source>
</evidence>
<sequence length="152" mass="17190">MFYNAITLDLVDGGKWSTTAKVIGLILWLQRSDEPRLICKKKLSILESDKLLYIYPKQSTLRRMKGETNLCKFEGGVPIGKQDYSDIDPNSELVCIHDSARPLVLVVDVKKVLNDELSTGAAVLGVPVKATIKEVENHLYRFINSLFHLWET</sequence>
<evidence type="ECO:0000313" key="6">
    <source>
        <dbReference type="Proteomes" id="UP001293593"/>
    </source>
</evidence>